<keyword evidence="4 6" id="KW-1133">Transmembrane helix</keyword>
<feature type="transmembrane region" description="Helical" evidence="6">
    <location>
        <begin position="251"/>
        <end position="269"/>
    </location>
</feature>
<dbReference type="AlphaFoldDB" id="A0A6S6UJX8"/>
<feature type="transmembrane region" description="Helical" evidence="6">
    <location>
        <begin position="157"/>
        <end position="179"/>
    </location>
</feature>
<feature type="transmembrane region" description="Helical" evidence="6">
    <location>
        <begin position="281"/>
        <end position="302"/>
    </location>
</feature>
<organism evidence="7">
    <name type="scientific">uncultured Thiotrichaceae bacterium</name>
    <dbReference type="NCBI Taxonomy" id="298394"/>
    <lineage>
        <taxon>Bacteria</taxon>
        <taxon>Pseudomonadati</taxon>
        <taxon>Pseudomonadota</taxon>
        <taxon>Gammaproteobacteria</taxon>
        <taxon>Thiotrichales</taxon>
        <taxon>Thiotrichaceae</taxon>
        <taxon>environmental samples</taxon>
    </lineage>
</organism>
<name>A0A6S6UJX8_9GAMM</name>
<feature type="transmembrane region" description="Helical" evidence="6">
    <location>
        <begin position="308"/>
        <end position="339"/>
    </location>
</feature>
<dbReference type="GO" id="GO:0055085">
    <property type="term" value="P:transmembrane transport"/>
    <property type="evidence" value="ECO:0007669"/>
    <property type="project" value="TreeGrafter"/>
</dbReference>
<evidence type="ECO:0000313" key="7">
    <source>
        <dbReference type="EMBL" id="CAA6830097.1"/>
    </source>
</evidence>
<evidence type="ECO:0008006" key="8">
    <source>
        <dbReference type="Google" id="ProtNLM"/>
    </source>
</evidence>
<reference evidence="7" key="1">
    <citation type="submission" date="2020-01" db="EMBL/GenBank/DDBJ databases">
        <authorList>
            <person name="Meier V. D."/>
            <person name="Meier V D."/>
        </authorList>
    </citation>
    <scope>NUCLEOTIDE SEQUENCE</scope>
    <source>
        <strain evidence="7">HLG_WM_MAG_09</strain>
    </source>
</reference>
<feature type="transmembrane region" description="Helical" evidence="6">
    <location>
        <begin position="209"/>
        <end position="231"/>
    </location>
</feature>
<comment type="similarity">
    <text evidence="2">Belongs to the autoinducer-2 exporter (AI-2E) (TC 2.A.86) family.</text>
</comment>
<protein>
    <recommendedName>
        <fullName evidence="8">AI-2E family transporter</fullName>
    </recommendedName>
</protein>
<feature type="transmembrane region" description="Helical" evidence="6">
    <location>
        <begin position="67"/>
        <end position="86"/>
    </location>
</feature>
<dbReference type="Pfam" id="PF01594">
    <property type="entry name" value="AI-2E_transport"/>
    <property type="match status" value="1"/>
</dbReference>
<comment type="subcellular location">
    <subcellularLocation>
        <location evidence="1">Membrane</location>
        <topology evidence="1">Multi-pass membrane protein</topology>
    </subcellularLocation>
</comment>
<dbReference type="InterPro" id="IPR002549">
    <property type="entry name" value="AI-2E-like"/>
</dbReference>
<evidence type="ECO:0000256" key="1">
    <source>
        <dbReference type="ARBA" id="ARBA00004141"/>
    </source>
</evidence>
<sequence length="348" mass="38381">MSSSKDSGFNHLVVPLWGLFIISLMSVLYFAKSVFIPVFLATLIALLLSPLVELLRKFYIPRALGSALILLVASTFIGVLLNYLAVPAGVWLERIPAEIHQIEKKLSPFKESIETVQQTAETVEEMTSMDTGEEQAPDVVVKGPNVFYTLLDGTQALLINSLSFVVLLYFMLVSGHSLTKKVGLLFRDKGYRTNIVKITNDVQHKISRYLLLITGINTVLGVIVAIVMWLTGMPTPIVWGASAALFNFIPYVGPAINIGIVTLVSLLTFDQLPQVLLPPALLLALNLLEGQFIQPLFIGRMFTINPVIIFLFVLIWGWLWGMAGIFMAVPLLVIGKIILDQNEASRSA</sequence>
<dbReference type="PANTHER" id="PTHR21716:SF16">
    <property type="entry name" value="BLL1467 PROTEIN"/>
    <property type="match status" value="1"/>
</dbReference>
<evidence type="ECO:0000256" key="2">
    <source>
        <dbReference type="ARBA" id="ARBA00009773"/>
    </source>
</evidence>
<feature type="transmembrane region" description="Helical" evidence="6">
    <location>
        <begin position="36"/>
        <end position="55"/>
    </location>
</feature>
<evidence type="ECO:0000256" key="5">
    <source>
        <dbReference type="ARBA" id="ARBA00023136"/>
    </source>
</evidence>
<feature type="transmembrane region" description="Helical" evidence="6">
    <location>
        <begin position="12"/>
        <end position="30"/>
    </location>
</feature>
<evidence type="ECO:0000256" key="3">
    <source>
        <dbReference type="ARBA" id="ARBA00022692"/>
    </source>
</evidence>
<keyword evidence="3 6" id="KW-0812">Transmembrane</keyword>
<evidence type="ECO:0000256" key="4">
    <source>
        <dbReference type="ARBA" id="ARBA00022989"/>
    </source>
</evidence>
<accession>A0A6S6UJX8</accession>
<dbReference type="EMBL" id="CACVAT010000561">
    <property type="protein sequence ID" value="CAA6830097.1"/>
    <property type="molecule type" value="Genomic_DNA"/>
</dbReference>
<keyword evidence="5 6" id="KW-0472">Membrane</keyword>
<proteinExistence type="inferred from homology"/>
<dbReference type="PANTHER" id="PTHR21716">
    <property type="entry name" value="TRANSMEMBRANE PROTEIN"/>
    <property type="match status" value="1"/>
</dbReference>
<gene>
    <name evidence="7" type="ORF">HELGO_WM23895</name>
</gene>
<evidence type="ECO:0000256" key="6">
    <source>
        <dbReference type="SAM" id="Phobius"/>
    </source>
</evidence>
<dbReference type="GO" id="GO:0016020">
    <property type="term" value="C:membrane"/>
    <property type="evidence" value="ECO:0007669"/>
    <property type="project" value="UniProtKB-SubCell"/>
</dbReference>